<evidence type="ECO:0000256" key="1">
    <source>
        <dbReference type="ARBA" id="ARBA00023239"/>
    </source>
</evidence>
<dbReference type="InterPro" id="IPR006680">
    <property type="entry name" value="Amidohydro-rel"/>
</dbReference>
<feature type="domain" description="Amidohydrolase-related" evidence="2">
    <location>
        <begin position="3"/>
        <end position="254"/>
    </location>
</feature>
<proteinExistence type="predicted"/>
<evidence type="ECO:0000313" key="4">
    <source>
        <dbReference type="Proteomes" id="UP000593892"/>
    </source>
</evidence>
<keyword evidence="1" id="KW-0456">Lyase</keyword>
<dbReference type="InterPro" id="IPR032466">
    <property type="entry name" value="Metal_Hydrolase"/>
</dbReference>
<keyword evidence="4" id="KW-1185">Reference proteome</keyword>
<dbReference type="InterPro" id="IPR032465">
    <property type="entry name" value="ACMSD"/>
</dbReference>
<gene>
    <name evidence="3" type="ORF">IRI77_06410</name>
</gene>
<organism evidence="3 4">
    <name type="scientific">Paludibaculum fermentans</name>
    <dbReference type="NCBI Taxonomy" id="1473598"/>
    <lineage>
        <taxon>Bacteria</taxon>
        <taxon>Pseudomonadati</taxon>
        <taxon>Acidobacteriota</taxon>
        <taxon>Terriglobia</taxon>
        <taxon>Bryobacterales</taxon>
        <taxon>Bryobacteraceae</taxon>
        <taxon>Paludibaculum</taxon>
    </lineage>
</organism>
<keyword evidence="3" id="KW-0378">Hydrolase</keyword>
<dbReference type="KEGG" id="pfer:IRI77_06410"/>
<accession>A0A7S7NTK7</accession>
<dbReference type="EMBL" id="CP063849">
    <property type="protein sequence ID" value="QOY89582.1"/>
    <property type="molecule type" value="Genomic_DNA"/>
</dbReference>
<dbReference type="Gene3D" id="3.20.20.140">
    <property type="entry name" value="Metal-dependent hydrolases"/>
    <property type="match status" value="1"/>
</dbReference>
<dbReference type="AlphaFoldDB" id="A0A7S7NTK7"/>
<dbReference type="CDD" id="cd01292">
    <property type="entry name" value="metallo-dependent_hydrolases"/>
    <property type="match status" value="1"/>
</dbReference>
<dbReference type="Proteomes" id="UP000593892">
    <property type="component" value="Chromosome"/>
</dbReference>
<protein>
    <submittedName>
        <fullName evidence="3">Amidohydrolase</fullName>
    </submittedName>
</protein>
<dbReference type="GO" id="GO:0016831">
    <property type="term" value="F:carboxy-lyase activity"/>
    <property type="evidence" value="ECO:0007669"/>
    <property type="project" value="InterPro"/>
</dbReference>
<name>A0A7S7NTK7_PALFE</name>
<dbReference type="GO" id="GO:0016787">
    <property type="term" value="F:hydrolase activity"/>
    <property type="evidence" value="ECO:0007669"/>
    <property type="project" value="UniProtKB-KW"/>
</dbReference>
<dbReference type="Pfam" id="PF04909">
    <property type="entry name" value="Amidohydro_2"/>
    <property type="match status" value="1"/>
</dbReference>
<dbReference type="PANTHER" id="PTHR21240">
    <property type="entry name" value="2-AMINO-3-CARBOXYLMUCONATE-6-SEMIALDEHYDE DECARBOXYLASE"/>
    <property type="match status" value="1"/>
</dbReference>
<evidence type="ECO:0000313" key="3">
    <source>
        <dbReference type="EMBL" id="QOY89582.1"/>
    </source>
</evidence>
<dbReference type="SUPFAM" id="SSF51556">
    <property type="entry name" value="Metallo-dependent hydrolases"/>
    <property type="match status" value="1"/>
</dbReference>
<evidence type="ECO:0000259" key="2">
    <source>
        <dbReference type="Pfam" id="PF04909"/>
    </source>
</evidence>
<sequence length="281" mass="31821">MIVDVHTHVWECPCHIGERFVHDAKVTAGAGYKDIHVDLDKHWAAMEPVDRAIVLGFRARHVGVLVPNEYVAEYVGQHPEKLIGFCSIDPQDPDSVEQLDHCVQTLGLRGLKMGPIYQNVAPTDSRFRRILKRAEELRIPMLIHQGTTFCENVSLEIANPILLQPLALEFPKLVTVIAHMGHPWINETLVLIRKNRNMYADISALFYRPWQFYNALVAAMEYGVLDRLLLGSDYPFTTPQGTMDALRSVNRMAENTNLPRIPEKAIEGMIHRDTLDLLGLG</sequence>
<dbReference type="RefSeq" id="WP_194451244.1">
    <property type="nucleotide sequence ID" value="NZ_CP063849.1"/>
</dbReference>
<reference evidence="3 4" key="1">
    <citation type="submission" date="2020-10" db="EMBL/GenBank/DDBJ databases">
        <title>Complete genome sequence of Paludibaculum fermentans P105T, a facultatively anaerobic acidobacterium capable of dissimilatory Fe(III) reduction.</title>
        <authorList>
            <person name="Dedysh S.N."/>
            <person name="Beletsky A.V."/>
            <person name="Kulichevskaya I.S."/>
            <person name="Mardanov A.V."/>
            <person name="Ravin N.V."/>
        </authorList>
    </citation>
    <scope>NUCLEOTIDE SEQUENCE [LARGE SCALE GENOMIC DNA]</scope>
    <source>
        <strain evidence="3 4">P105</strain>
    </source>
</reference>